<comment type="subunit">
    <text evidence="27">Efficient DNA binding of the soluble transcription factor fragment requires dimerization with another bHLH protein. Interacts with CEBPA, the interaction produces a transcriptional synergy. Interacts with LMNA.</text>
</comment>
<evidence type="ECO:0000256" key="6">
    <source>
        <dbReference type="ARBA" id="ARBA00022553"/>
    </source>
</evidence>
<evidence type="ECO:0000256" key="23">
    <source>
        <dbReference type="ARBA" id="ARBA00039749"/>
    </source>
</evidence>
<dbReference type="SMART" id="SM00353">
    <property type="entry name" value="HLH"/>
    <property type="match status" value="1"/>
</dbReference>
<feature type="region of interest" description="Disordered" evidence="29">
    <location>
        <begin position="26"/>
        <end position="49"/>
    </location>
</feature>
<feature type="compositionally biased region" description="Basic and acidic residues" evidence="29">
    <location>
        <begin position="995"/>
        <end position="1007"/>
    </location>
</feature>
<feature type="compositionally biased region" description="Basic and acidic residues" evidence="29">
    <location>
        <begin position="389"/>
        <end position="399"/>
    </location>
</feature>
<dbReference type="AlphaFoldDB" id="S4R8N0"/>
<proteinExistence type="inferred from homology"/>
<evidence type="ECO:0000256" key="13">
    <source>
        <dbReference type="ARBA" id="ARBA00023098"/>
    </source>
</evidence>
<dbReference type="GO" id="GO:0012507">
    <property type="term" value="C:ER to Golgi transport vesicle membrane"/>
    <property type="evidence" value="ECO:0007669"/>
    <property type="project" value="UniProtKB-SubCell"/>
</dbReference>
<reference evidence="31" key="2">
    <citation type="submission" date="2025-09" db="UniProtKB">
        <authorList>
            <consortium name="Ensembl"/>
        </authorList>
    </citation>
    <scope>IDENTIFICATION</scope>
</reference>
<organism evidence="31">
    <name type="scientific">Petromyzon marinus</name>
    <name type="common">Sea lamprey</name>
    <dbReference type="NCBI Taxonomy" id="7757"/>
    <lineage>
        <taxon>Eukaryota</taxon>
        <taxon>Metazoa</taxon>
        <taxon>Chordata</taxon>
        <taxon>Craniata</taxon>
        <taxon>Vertebrata</taxon>
        <taxon>Cyclostomata</taxon>
        <taxon>Hyperoartia</taxon>
        <taxon>Petromyzontiformes</taxon>
        <taxon>Petromyzontidae</taxon>
        <taxon>Petromyzon</taxon>
    </lineage>
</organism>
<dbReference type="GeneTree" id="ENSGT00940000157339"/>
<evidence type="ECO:0000256" key="26">
    <source>
        <dbReference type="ARBA" id="ARBA00045371"/>
    </source>
</evidence>
<evidence type="ECO:0000256" key="10">
    <source>
        <dbReference type="ARBA" id="ARBA00022989"/>
    </source>
</evidence>
<evidence type="ECO:0000256" key="29">
    <source>
        <dbReference type="SAM" id="MobiDB-lite"/>
    </source>
</evidence>
<dbReference type="GO" id="GO:0046983">
    <property type="term" value="F:protein dimerization activity"/>
    <property type="evidence" value="ECO:0007669"/>
    <property type="project" value="InterPro"/>
</dbReference>
<protein>
    <recommendedName>
        <fullName evidence="23">Sterol regulatory element-binding protein 1</fullName>
    </recommendedName>
    <alternativeName>
        <fullName evidence="24">Sterol regulatory element-binding transcription factor 1</fullName>
    </alternativeName>
</protein>
<evidence type="ECO:0000256" key="18">
    <source>
        <dbReference type="ARBA" id="ARBA00023166"/>
    </source>
</evidence>
<dbReference type="OMA" id="QLCQHIP"/>
<keyword evidence="15" id="KW-0472">Membrane</keyword>
<keyword evidence="10" id="KW-1133">Transmembrane helix</keyword>
<evidence type="ECO:0000256" key="8">
    <source>
        <dbReference type="ARBA" id="ARBA00022824"/>
    </source>
</evidence>
<dbReference type="InterPro" id="IPR011598">
    <property type="entry name" value="bHLH_dom"/>
</dbReference>
<keyword evidence="20" id="KW-0539">Nucleus</keyword>
<keyword evidence="19" id="KW-0753">Steroid metabolism</keyword>
<evidence type="ECO:0000256" key="15">
    <source>
        <dbReference type="ARBA" id="ARBA00023136"/>
    </source>
</evidence>
<dbReference type="GO" id="GO:0005634">
    <property type="term" value="C:nucleus"/>
    <property type="evidence" value="ECO:0007669"/>
    <property type="project" value="UniProtKB-SubCell"/>
</dbReference>
<dbReference type="Gene3D" id="4.10.280.10">
    <property type="entry name" value="Helix-loop-helix DNA-binding domain"/>
    <property type="match status" value="1"/>
</dbReference>
<evidence type="ECO:0000256" key="17">
    <source>
        <dbReference type="ARBA" id="ARBA00023163"/>
    </source>
</evidence>
<dbReference type="SUPFAM" id="SSF47459">
    <property type="entry name" value="HLH, helix-loop-helix DNA-binding domain"/>
    <property type="match status" value="1"/>
</dbReference>
<comment type="function">
    <text evidence="26">Key transcription factor that regulates expression of genes involved in cholesterol biosynthesis and lipid homeostasis. Binds to the sterol regulatory element 1 (SRE-1) (5'-ATCACCCCAC-3'). Has dual sequence specificity binding to both an E-box motif (5'-ATCACGTGA-3') and to SRE-1 (5'-ATCACCCCAC-3'). Regulates the promoters of genes involved in cholesterol biosynthesis and the LDL receptor (LDLR) pathway of sterol regulation.</text>
</comment>
<keyword evidence="16" id="KW-0010">Activator</keyword>
<evidence type="ECO:0000256" key="3">
    <source>
        <dbReference type="ARBA" id="ARBA00004557"/>
    </source>
</evidence>
<comment type="function">
    <text evidence="25">Precursor of the transcription factor form (Processed sterol regulatory element-binding protein 1), which is embedded in the endoplasmic reticulum membrane. Low sterol concentrations promote processing of this form, releasing the transcription factor form that translocates into the nucleus and activates transcription of genes involved in cholesterol biosynthesis and lipid homeostasis.</text>
</comment>
<dbReference type="GO" id="GO:0005789">
    <property type="term" value="C:endoplasmic reticulum membrane"/>
    <property type="evidence" value="ECO:0007669"/>
    <property type="project" value="UniProtKB-SubCell"/>
</dbReference>
<keyword evidence="14" id="KW-0238">DNA-binding</keyword>
<dbReference type="FunFam" id="4.10.280.10:FF:000016">
    <property type="entry name" value="Sterol regulatory element-binding transcription factor 1"/>
    <property type="match status" value="1"/>
</dbReference>
<evidence type="ECO:0000256" key="25">
    <source>
        <dbReference type="ARBA" id="ARBA00045313"/>
    </source>
</evidence>
<dbReference type="Pfam" id="PF00010">
    <property type="entry name" value="HLH"/>
    <property type="match status" value="1"/>
</dbReference>
<comment type="similarity">
    <text evidence="22">Belongs to the SREBP family.</text>
</comment>
<feature type="region of interest" description="Disordered" evidence="29">
    <location>
        <begin position="988"/>
        <end position="1007"/>
    </location>
</feature>
<dbReference type="GO" id="GO:0000978">
    <property type="term" value="F:RNA polymerase II cis-regulatory region sequence-specific DNA binding"/>
    <property type="evidence" value="ECO:0007669"/>
    <property type="project" value="TreeGrafter"/>
</dbReference>
<evidence type="ECO:0000256" key="21">
    <source>
        <dbReference type="ARBA" id="ARBA00023329"/>
    </source>
</evidence>
<keyword evidence="6" id="KW-0597">Phosphoprotein</keyword>
<feature type="compositionally biased region" description="Polar residues" evidence="29">
    <location>
        <begin position="32"/>
        <end position="48"/>
    </location>
</feature>
<evidence type="ECO:0000256" key="14">
    <source>
        <dbReference type="ARBA" id="ARBA00023125"/>
    </source>
</evidence>
<feature type="region of interest" description="Disordered" evidence="29">
    <location>
        <begin position="343"/>
        <end position="403"/>
    </location>
</feature>
<keyword evidence="9" id="KW-0832">Ubl conjugation</keyword>
<evidence type="ECO:0000256" key="27">
    <source>
        <dbReference type="ARBA" id="ARBA00047005"/>
    </source>
</evidence>
<dbReference type="GO" id="GO:0000981">
    <property type="term" value="F:DNA-binding transcription factor activity, RNA polymerase II-specific"/>
    <property type="evidence" value="ECO:0007669"/>
    <property type="project" value="TreeGrafter"/>
</dbReference>
<dbReference type="STRING" id="7757.ENSPMAP00000001561"/>
<evidence type="ECO:0000256" key="5">
    <source>
        <dbReference type="ARBA" id="ARBA00022548"/>
    </source>
</evidence>
<dbReference type="CDD" id="cd18921">
    <property type="entry name" value="bHLHzip_SREBP1"/>
    <property type="match status" value="1"/>
</dbReference>
<keyword evidence="17" id="KW-0804">Transcription</keyword>
<evidence type="ECO:0000256" key="9">
    <source>
        <dbReference type="ARBA" id="ARBA00022843"/>
    </source>
</evidence>
<keyword evidence="12" id="KW-0333">Golgi apparatus</keyword>
<keyword evidence="13" id="KW-0443">Lipid metabolism</keyword>
<evidence type="ECO:0000259" key="30">
    <source>
        <dbReference type="PROSITE" id="PS50888"/>
    </source>
</evidence>
<name>S4R8N0_PETMA</name>
<dbReference type="PANTHER" id="PTHR46062">
    <property type="entry name" value="STEROL REGULATORY ELEMENT-BINDING PROTEIN"/>
    <property type="match status" value="1"/>
</dbReference>
<evidence type="ECO:0000256" key="4">
    <source>
        <dbReference type="ARBA" id="ARBA00004653"/>
    </source>
</evidence>
<comment type="subcellular location">
    <subcellularLocation>
        <location evidence="3">Cytoplasmic vesicle</location>
        <location evidence="3">COPII-coated vesicle membrane</location>
        <topology evidence="3">Multi-pass membrane protein</topology>
    </subcellularLocation>
    <subcellularLocation>
        <location evidence="2">Endoplasmic reticulum membrane</location>
        <topology evidence="2">Multi-pass membrane protein</topology>
    </subcellularLocation>
    <subcellularLocation>
        <location evidence="4">Golgi apparatus membrane</location>
        <topology evidence="4">Multi-pass membrane protein</topology>
    </subcellularLocation>
    <subcellularLocation>
        <location evidence="1">Nucleus</location>
    </subcellularLocation>
</comment>
<dbReference type="InterPro" id="IPR036638">
    <property type="entry name" value="HLH_DNA-bd_sf"/>
</dbReference>
<feature type="compositionally biased region" description="Low complexity" evidence="29">
    <location>
        <begin position="368"/>
        <end position="388"/>
    </location>
</feature>
<dbReference type="HOGENOM" id="CLU_008042_0_0_1"/>
<dbReference type="PROSITE" id="PS50888">
    <property type="entry name" value="BHLH"/>
    <property type="match status" value="1"/>
</dbReference>
<evidence type="ECO:0000256" key="24">
    <source>
        <dbReference type="ARBA" id="ARBA00042215"/>
    </source>
</evidence>
<dbReference type="GO" id="GO:0008203">
    <property type="term" value="P:cholesterol metabolic process"/>
    <property type="evidence" value="ECO:0007669"/>
    <property type="project" value="UniProtKB-KW"/>
</dbReference>
<keyword evidence="21" id="KW-0968">Cytoplasmic vesicle</keyword>
<accession>S4R8N0</accession>
<keyword evidence="11" id="KW-0805">Transcription regulation</keyword>
<evidence type="ECO:0000256" key="1">
    <source>
        <dbReference type="ARBA" id="ARBA00004123"/>
    </source>
</evidence>
<evidence type="ECO:0000256" key="12">
    <source>
        <dbReference type="ARBA" id="ARBA00023034"/>
    </source>
</evidence>
<keyword evidence="5" id="KW-0153">Cholesterol metabolism</keyword>
<evidence type="ECO:0000256" key="22">
    <source>
        <dbReference type="ARBA" id="ARBA00038460"/>
    </source>
</evidence>
<dbReference type="Ensembl" id="ENSPMAT00000001568.1">
    <property type="protein sequence ID" value="ENSPMAP00000001561.1"/>
    <property type="gene ID" value="ENSPMAG00000001400.1"/>
</dbReference>
<reference evidence="31" key="1">
    <citation type="submission" date="2025-08" db="UniProtKB">
        <authorList>
            <consortium name="Ensembl"/>
        </authorList>
    </citation>
    <scope>IDENTIFICATION</scope>
</reference>
<dbReference type="PANTHER" id="PTHR46062:SF2">
    <property type="entry name" value="STEROL REGULATORY ELEMENT-BINDING PROTEIN 1"/>
    <property type="match status" value="1"/>
</dbReference>
<evidence type="ECO:0000256" key="11">
    <source>
        <dbReference type="ARBA" id="ARBA00023015"/>
    </source>
</evidence>
<evidence type="ECO:0000256" key="20">
    <source>
        <dbReference type="ARBA" id="ARBA00023242"/>
    </source>
</evidence>
<evidence type="ECO:0000313" key="31">
    <source>
        <dbReference type="Ensembl" id="ENSPMAP00000001561.1"/>
    </source>
</evidence>
<evidence type="ECO:0000256" key="28">
    <source>
        <dbReference type="ARBA" id="ARBA00049702"/>
    </source>
</evidence>
<evidence type="ECO:0000256" key="7">
    <source>
        <dbReference type="ARBA" id="ARBA00022692"/>
    </source>
</evidence>
<keyword evidence="18" id="KW-1207">Sterol metabolism</keyword>
<evidence type="ECO:0000256" key="19">
    <source>
        <dbReference type="ARBA" id="ARBA00023221"/>
    </source>
</evidence>
<dbReference type="GO" id="GO:0000139">
    <property type="term" value="C:Golgi membrane"/>
    <property type="evidence" value="ECO:0007669"/>
    <property type="project" value="UniProtKB-SubCell"/>
</dbReference>
<sequence>MFSTDAEMLQYINTQDGDFPGLFDAHGPPSPAATSGIASPQHPASTAHGSGCSLHLLLHTRLPLHLPQATQQRQQQAVVMTQSFAASPTQVHITQPTLLNYSPQGTLTAVPAQQQIQTVVSTPSLQPVTLQHHLHSVTPTHQFLTTSASPTGISPHVQHVTMTPQHLTVLLQPQIIKADSVLLTTLKADPGTVVGTPKGPGSGGSATAHATPIQTLMSGNAILTTMPMVVDADKLPINRLSASSKPMGLPNKGEKRTAHNAIEKRYRSSINDKIVELKDMIAGSEGKLNKSSVLRKAIEYIRYLQQSNQKLKQENLVLKMAAQKGHTLKELVDVGITPMDTLEGTPLSSDLKAEPLGLPTPPNSDAGSSPNRSNSPFSSDSEPDSPYYDDSKLQIKEEPGSPGGLTMVDRSRVLLCGFLFLCLSVNPLGFLLRATGLVSNQMHYPGRSILSFNAIPNWLVTADGPESWWDWLMPTLLLWLVNGVLALAVLARILVYGEPVMRPHSPAALLFWRHRKQADMDLARGEFVAAAENLRVSLKAAGRPLPASPLDLACSLGWGLLRHLLQRAGLGRWLACRAGSLRADPGTRADACKGMRDVALVYHKLHQLHMTGKLEEGHAWAVTVALSAVNLAECAGETLPADTLAQVYVTAALRIKTSFPLRTHFLARYFLSGARQVCLNQSGTVPPAMQWLCHPLGHRFFVDGGWCVRSQPLQSCYSTSANLVDPLAQVAQAFREHLLERALGTIFRPGDVLSGCARPGREFSEALQYLQLLTECANAAVVTKQTYAIGSNMTAVTGMDPVAKWWAAVVMVAIHWVRGDDEAAERLYSIAECLPSELKLARSLLPQAVLLAMQACRALLIGRKDHCDACLAMCECAGGLLRDHLAVALHCTQGPIDKAMALLVCDMLLSTRTHAWQKTASAQAGAGTAPPAEMRGFQQDLTSLRRIAQGFPPAHRKMFLHEATARLMAGACPTRTQRLLDNSLRRRVTPATTAKESREWDSQPGQRERASALVMACRYLPPSFLSAPGEREAMLAEAARAMESAGDKRGLRECQKLLLRLGSGSTLAN</sequence>
<keyword evidence="8" id="KW-0256">Endoplasmic reticulum</keyword>
<evidence type="ECO:0000256" key="2">
    <source>
        <dbReference type="ARBA" id="ARBA00004477"/>
    </source>
</evidence>
<comment type="subunit">
    <text evidence="28">Forms a tight complex with SCAP, the SCAP-SREBP complex, in the endoplasmic reticulum membrane and the Golgi apparatus. Interacts with PAQR3; the interaction anchors the SCAP-SREBP complex to the Golgi apparatus in low cholesterol conditions.</text>
</comment>
<evidence type="ECO:0000256" key="16">
    <source>
        <dbReference type="ARBA" id="ARBA00023159"/>
    </source>
</evidence>
<keyword evidence="7" id="KW-0812">Transmembrane</keyword>
<feature type="domain" description="BHLH" evidence="30">
    <location>
        <begin position="254"/>
        <end position="304"/>
    </location>
</feature>